<keyword evidence="1" id="KW-0812">Transmembrane</keyword>
<dbReference type="InterPro" id="IPR025588">
    <property type="entry name" value="YcxB-like_C"/>
</dbReference>
<proteinExistence type="predicted"/>
<comment type="caution">
    <text evidence="3">The sequence shown here is derived from an EMBL/GenBank/DDBJ whole genome shotgun (WGS) entry which is preliminary data.</text>
</comment>
<evidence type="ECO:0000259" key="2">
    <source>
        <dbReference type="Pfam" id="PF14317"/>
    </source>
</evidence>
<feature type="transmembrane region" description="Helical" evidence="1">
    <location>
        <begin position="32"/>
        <end position="49"/>
    </location>
</feature>
<gene>
    <name evidence="3" type="ORF">J2S07_002622</name>
</gene>
<evidence type="ECO:0000256" key="1">
    <source>
        <dbReference type="SAM" id="Phobius"/>
    </source>
</evidence>
<protein>
    <recommendedName>
        <fullName evidence="2">YcxB-like C-terminal domain-containing protein</fullName>
    </recommendedName>
</protein>
<dbReference type="EMBL" id="JAUSTU010000011">
    <property type="protein sequence ID" value="MDQ0156303.1"/>
    <property type="molecule type" value="Genomic_DNA"/>
</dbReference>
<keyword evidence="1" id="KW-1133">Transmembrane helix</keyword>
<keyword evidence="1" id="KW-0472">Membrane</keyword>
<accession>A0ABT9V5S6</accession>
<reference evidence="3 4" key="1">
    <citation type="submission" date="2023-07" db="EMBL/GenBank/DDBJ databases">
        <title>Genomic Encyclopedia of Type Strains, Phase IV (KMG-IV): sequencing the most valuable type-strain genomes for metagenomic binning, comparative biology and taxonomic classification.</title>
        <authorList>
            <person name="Goeker M."/>
        </authorList>
    </citation>
    <scope>NUCLEOTIDE SEQUENCE [LARGE SCALE GENOMIC DNA]</scope>
    <source>
        <strain evidence="3 4">DSM 23948</strain>
    </source>
</reference>
<keyword evidence="4" id="KW-1185">Reference proteome</keyword>
<name>A0ABT9V5S6_9BACL</name>
<organism evidence="3 4">
    <name type="scientific">Anoxybacillus andreesenii</name>
    <dbReference type="NCBI Taxonomy" id="1325932"/>
    <lineage>
        <taxon>Bacteria</taxon>
        <taxon>Bacillati</taxon>
        <taxon>Bacillota</taxon>
        <taxon>Bacilli</taxon>
        <taxon>Bacillales</taxon>
        <taxon>Anoxybacillaceae</taxon>
        <taxon>Anoxybacillus</taxon>
    </lineage>
</organism>
<evidence type="ECO:0000313" key="3">
    <source>
        <dbReference type="EMBL" id="MDQ0156303.1"/>
    </source>
</evidence>
<evidence type="ECO:0000313" key="4">
    <source>
        <dbReference type="Proteomes" id="UP001231362"/>
    </source>
</evidence>
<dbReference type="Proteomes" id="UP001231362">
    <property type="component" value="Unassembled WGS sequence"/>
</dbReference>
<feature type="transmembrane region" description="Helical" evidence="1">
    <location>
        <begin position="55"/>
        <end position="79"/>
    </location>
</feature>
<sequence>MEITYTITEQDYLQFNLFHMKNSQTAMNALKVQRFLIPIVYMVVAYFFAKLMGDSYILSFVIFGIAAVLWIVYYPKYFYNSVIRRVRKMIQEGKNEGILGEHLMILTEEGIVDRNSTGETRVNWSGIQDLKEDDQYLYLYNSSVSAYILPKREIENVEGLKAYIHSHK</sequence>
<feature type="domain" description="YcxB-like C-terminal" evidence="2">
    <location>
        <begin position="106"/>
        <end position="162"/>
    </location>
</feature>
<dbReference type="RefSeq" id="WP_307150819.1">
    <property type="nucleotide sequence ID" value="NZ_JAUSTU010000011.1"/>
</dbReference>
<dbReference type="Pfam" id="PF14317">
    <property type="entry name" value="YcxB"/>
    <property type="match status" value="1"/>
</dbReference>